<dbReference type="FunFam" id="3.30.160.60:FF:002343">
    <property type="entry name" value="Zinc finger protein 33A"/>
    <property type="match status" value="1"/>
</dbReference>
<feature type="domain" description="C2H2-type" evidence="11">
    <location>
        <begin position="32"/>
        <end position="61"/>
    </location>
</feature>
<dbReference type="Proteomes" id="UP001212411">
    <property type="component" value="Chromosome 1"/>
</dbReference>
<keyword evidence="4 9" id="KW-0863">Zinc-finger</keyword>
<evidence type="ECO:0000313" key="13">
    <source>
        <dbReference type="Proteomes" id="UP001212411"/>
    </source>
</evidence>
<dbReference type="PANTHER" id="PTHR47428">
    <property type="entry name" value="REGULATORY PROTEIN MIG1-RELATED"/>
    <property type="match status" value="1"/>
</dbReference>
<dbReference type="PROSITE" id="PS00028">
    <property type="entry name" value="ZINC_FINGER_C2H2_1"/>
    <property type="match status" value="2"/>
</dbReference>
<evidence type="ECO:0000256" key="1">
    <source>
        <dbReference type="ARBA" id="ARBA00004123"/>
    </source>
</evidence>
<dbReference type="GO" id="GO:0000433">
    <property type="term" value="P:carbon catabolite repression of transcription from RNA polymerase II promoter by glucose"/>
    <property type="evidence" value="ECO:0007669"/>
    <property type="project" value="TreeGrafter"/>
</dbReference>
<protein>
    <submittedName>
        <fullName evidence="12">Transcription factor Rsv1</fullName>
    </submittedName>
</protein>
<feature type="compositionally biased region" description="Polar residues" evidence="10">
    <location>
        <begin position="243"/>
        <end position="262"/>
    </location>
</feature>
<dbReference type="AlphaFoldDB" id="A0AAF0AUD4"/>
<feature type="region of interest" description="Disordered" evidence="10">
    <location>
        <begin position="322"/>
        <end position="417"/>
    </location>
</feature>
<dbReference type="GO" id="GO:0008270">
    <property type="term" value="F:zinc ion binding"/>
    <property type="evidence" value="ECO:0007669"/>
    <property type="project" value="UniProtKB-KW"/>
</dbReference>
<keyword evidence="5" id="KW-0862">Zinc</keyword>
<dbReference type="EMBL" id="CP115611">
    <property type="protein sequence ID" value="WBW71268.1"/>
    <property type="molecule type" value="Genomic_DNA"/>
</dbReference>
<dbReference type="Gene3D" id="3.30.160.60">
    <property type="entry name" value="Classic Zinc Finger"/>
    <property type="match status" value="2"/>
</dbReference>
<sequence length="417" mass="45659">MKTYECPYCKRIFHRQEHQARHIRSHTGEKPFACSYFDCRKRFTRRDELIRHVRTHLRKALVNPDALSITVEDAPSLPSTNEESSSNTNTHPQPPVDSDSIKSSDTVQAAVVALSIAYAKPTTVSLTSQDVQIQSLAATRPRRKSASSVALLHNKNGGSFRRFSVSDILNKGTTAGFTVTSPSSSSPSSGSSGPSASPQKLPIKEESHASDYPFLSRQNRRRISVPSKLPPFLSSSFNAPSNSYFPSTQSAPSSSTFHNPYNSMPMASFQRPHPQPSSYGPPSMTPISPPYAQVDHTAPNQSSLTPYHAQPIFVAPSREISLHAPPNQTGNLPRYSVSQNLYMGPSGESTHPPSTRPSGMQQRPFLLPNFSGASQPRHPLPDQLPSLRSLPTLEPPSNSSNTMPFPSCSLQTLFQND</sequence>
<keyword evidence="2" id="KW-0479">Metal-binding</keyword>
<dbReference type="Pfam" id="PF00096">
    <property type="entry name" value="zf-C2H2"/>
    <property type="match status" value="2"/>
</dbReference>
<evidence type="ECO:0000256" key="4">
    <source>
        <dbReference type="ARBA" id="ARBA00022771"/>
    </source>
</evidence>
<dbReference type="KEGG" id="som:SOMG_01235"/>
<keyword evidence="3" id="KW-0677">Repeat</keyword>
<feature type="domain" description="C2H2-type" evidence="11">
    <location>
        <begin position="4"/>
        <end position="31"/>
    </location>
</feature>
<feature type="compositionally biased region" description="Low complexity" evidence="10">
    <location>
        <begin position="181"/>
        <end position="198"/>
    </location>
</feature>
<gene>
    <name evidence="12" type="ORF">SOMG_01235</name>
</gene>
<dbReference type="SUPFAM" id="SSF57667">
    <property type="entry name" value="beta-beta-alpha zinc fingers"/>
    <property type="match status" value="1"/>
</dbReference>
<dbReference type="InterPro" id="IPR036236">
    <property type="entry name" value="Znf_C2H2_sf"/>
</dbReference>
<feature type="compositionally biased region" description="Polar residues" evidence="10">
    <location>
        <begin position="326"/>
        <end position="361"/>
    </location>
</feature>
<keyword evidence="13" id="KW-1185">Reference proteome</keyword>
<comment type="subcellular location">
    <subcellularLocation>
        <location evidence="1">Nucleus</location>
    </subcellularLocation>
</comment>
<evidence type="ECO:0000256" key="2">
    <source>
        <dbReference type="ARBA" id="ARBA00022723"/>
    </source>
</evidence>
<dbReference type="GeneID" id="80874717"/>
<dbReference type="SMART" id="SM00355">
    <property type="entry name" value="ZnF_C2H2"/>
    <property type="match status" value="2"/>
</dbReference>
<keyword evidence="7" id="KW-0804">Transcription</keyword>
<dbReference type="InterPro" id="IPR013087">
    <property type="entry name" value="Znf_C2H2_type"/>
</dbReference>
<evidence type="ECO:0000256" key="9">
    <source>
        <dbReference type="PROSITE-ProRule" id="PRU00042"/>
    </source>
</evidence>
<feature type="region of interest" description="Disordered" evidence="10">
    <location>
        <begin position="243"/>
        <end position="304"/>
    </location>
</feature>
<evidence type="ECO:0000256" key="8">
    <source>
        <dbReference type="ARBA" id="ARBA00023242"/>
    </source>
</evidence>
<keyword evidence="8" id="KW-0539">Nucleus</keyword>
<name>A0AAF0AUD4_9SCHI</name>
<dbReference type="RefSeq" id="XP_056035511.1">
    <property type="nucleotide sequence ID" value="XM_056180028.1"/>
</dbReference>
<evidence type="ECO:0000256" key="10">
    <source>
        <dbReference type="SAM" id="MobiDB-lite"/>
    </source>
</evidence>
<dbReference type="PANTHER" id="PTHR47428:SF2">
    <property type="entry name" value="ZINC FINGER PROTEIN RSV1"/>
    <property type="match status" value="1"/>
</dbReference>
<organism evidence="12 13">
    <name type="scientific">Schizosaccharomyces osmophilus</name>
    <dbReference type="NCBI Taxonomy" id="2545709"/>
    <lineage>
        <taxon>Eukaryota</taxon>
        <taxon>Fungi</taxon>
        <taxon>Dikarya</taxon>
        <taxon>Ascomycota</taxon>
        <taxon>Taphrinomycotina</taxon>
        <taxon>Schizosaccharomycetes</taxon>
        <taxon>Schizosaccharomycetales</taxon>
        <taxon>Schizosaccharomycetaceae</taxon>
        <taxon>Schizosaccharomyces</taxon>
    </lineage>
</organism>
<proteinExistence type="predicted"/>
<evidence type="ECO:0000256" key="7">
    <source>
        <dbReference type="ARBA" id="ARBA00023163"/>
    </source>
</evidence>
<dbReference type="InterPro" id="IPR051007">
    <property type="entry name" value="creA/MIG_C2H2-ZnF"/>
</dbReference>
<accession>A0AAF0AUD4</accession>
<feature type="compositionally biased region" description="Polar residues" evidence="10">
    <location>
        <begin position="395"/>
        <end position="417"/>
    </location>
</feature>
<dbReference type="PROSITE" id="PS50157">
    <property type="entry name" value="ZINC_FINGER_C2H2_2"/>
    <property type="match status" value="2"/>
</dbReference>
<evidence type="ECO:0000313" key="12">
    <source>
        <dbReference type="EMBL" id="WBW71268.1"/>
    </source>
</evidence>
<feature type="region of interest" description="Disordered" evidence="10">
    <location>
        <begin position="75"/>
        <end position="103"/>
    </location>
</feature>
<dbReference type="GO" id="GO:0000978">
    <property type="term" value="F:RNA polymerase II cis-regulatory region sequence-specific DNA binding"/>
    <property type="evidence" value="ECO:0007669"/>
    <property type="project" value="TreeGrafter"/>
</dbReference>
<dbReference type="GO" id="GO:0005634">
    <property type="term" value="C:nucleus"/>
    <property type="evidence" value="ECO:0007669"/>
    <property type="project" value="UniProtKB-SubCell"/>
</dbReference>
<dbReference type="GO" id="GO:0005737">
    <property type="term" value="C:cytoplasm"/>
    <property type="evidence" value="ECO:0007669"/>
    <property type="project" value="TreeGrafter"/>
</dbReference>
<feature type="compositionally biased region" description="Low complexity" evidence="10">
    <location>
        <begin position="79"/>
        <end position="90"/>
    </location>
</feature>
<keyword evidence="6" id="KW-0805">Transcription regulation</keyword>
<evidence type="ECO:0000259" key="11">
    <source>
        <dbReference type="PROSITE" id="PS50157"/>
    </source>
</evidence>
<evidence type="ECO:0000256" key="6">
    <source>
        <dbReference type="ARBA" id="ARBA00023015"/>
    </source>
</evidence>
<reference evidence="12 13" key="1">
    <citation type="journal article" date="2023" name="G3 (Bethesda)">
        <title>A high-quality reference genome for the fission yeast Schizosaccharomyces osmophilus.</title>
        <authorList>
            <person name="Jia G.S."/>
            <person name="Zhang W.C."/>
            <person name="Liang Y."/>
            <person name="Liu X.H."/>
            <person name="Rhind N."/>
            <person name="Pidoux A."/>
            <person name="Brysch-Herzberg M."/>
            <person name="Du L.L."/>
        </authorList>
    </citation>
    <scope>NUCLEOTIDE SEQUENCE [LARGE SCALE GENOMIC DNA]</scope>
    <source>
        <strain evidence="12 13">CBS 15793</strain>
    </source>
</reference>
<feature type="region of interest" description="Disordered" evidence="10">
    <location>
        <begin position="177"/>
        <end position="219"/>
    </location>
</feature>
<evidence type="ECO:0000256" key="5">
    <source>
        <dbReference type="ARBA" id="ARBA00022833"/>
    </source>
</evidence>
<evidence type="ECO:0000256" key="3">
    <source>
        <dbReference type="ARBA" id="ARBA00022737"/>
    </source>
</evidence>